<protein>
    <submittedName>
        <fullName evidence="2">Uncharacterized protein</fullName>
    </submittedName>
</protein>
<dbReference type="RefSeq" id="WP_152783688.1">
    <property type="nucleotide sequence ID" value="NZ_BAABEQ010000016.1"/>
</dbReference>
<dbReference type="EMBL" id="VJZE01000070">
    <property type="protein sequence ID" value="MPY40820.1"/>
    <property type="molecule type" value="Genomic_DNA"/>
</dbReference>
<dbReference type="OrthoDB" id="3696282at2"/>
<evidence type="ECO:0000256" key="1">
    <source>
        <dbReference type="SAM" id="MobiDB-lite"/>
    </source>
</evidence>
<organism evidence="2 3">
    <name type="scientific">Streptomyces phyllanthi</name>
    <dbReference type="NCBI Taxonomy" id="1803180"/>
    <lineage>
        <taxon>Bacteria</taxon>
        <taxon>Bacillati</taxon>
        <taxon>Actinomycetota</taxon>
        <taxon>Actinomycetes</taxon>
        <taxon>Kitasatosporales</taxon>
        <taxon>Streptomycetaceae</taxon>
        <taxon>Streptomyces</taxon>
    </lineage>
</organism>
<gene>
    <name evidence="2" type="ORF">FNH04_13175</name>
</gene>
<proteinExistence type="predicted"/>
<dbReference type="AlphaFoldDB" id="A0A5N8VZY7"/>
<comment type="caution">
    <text evidence="2">The sequence shown here is derived from an EMBL/GenBank/DDBJ whole genome shotgun (WGS) entry which is preliminary data.</text>
</comment>
<reference evidence="2 3" key="1">
    <citation type="submission" date="2019-07" db="EMBL/GenBank/DDBJ databases">
        <title>New species of Amycolatopsis and Streptomyces.</title>
        <authorList>
            <person name="Duangmal K."/>
            <person name="Teo W.F.A."/>
            <person name="Lipun K."/>
        </authorList>
    </citation>
    <scope>NUCLEOTIDE SEQUENCE [LARGE SCALE GENOMIC DNA]</scope>
    <source>
        <strain evidence="2 3">TISTR 2346</strain>
    </source>
</reference>
<dbReference type="Proteomes" id="UP000326979">
    <property type="component" value="Unassembled WGS sequence"/>
</dbReference>
<name>A0A5N8VZY7_9ACTN</name>
<feature type="region of interest" description="Disordered" evidence="1">
    <location>
        <begin position="1"/>
        <end position="21"/>
    </location>
</feature>
<evidence type="ECO:0000313" key="3">
    <source>
        <dbReference type="Proteomes" id="UP000326979"/>
    </source>
</evidence>
<sequence>MSPKGTAQPGAEKYQVPAESTPAELLERARGRFYSDPNVIGVGIGQRRVGGQAQSGQVALIVYVKEKLEEAQLAKEDQAVLVPREFEGIGTDVVAPYGPDSPAEALGVSDSHRHSVDMMNIDRVRLHEQWTAGQNGQELPFQGTIHDYGDIEVIQDDGTLVQTVNGLPEVDFVRAYKLFRLKNPDIYDFVSFFTDTASGMPPQGGSSWYWPIHNDTQGIGYPVFSSRPALGTNKLQGILFLNQGHFPVWRYVMLQEQGHRWSSFVPYRDSQNGPNLTDHMLGGFAHWAAEFDDDRSPMDYDVHDWVDIGGGQWQRVSLASDQREYCELDLYLMGAIGPDEVGDMNLLSNITNVSGNTFSANNKRLEIDNFLWANGARVPHASASQKQFKHGFCLLTKDFSRAHDLADRIDQLRRRFEADFRAATKGLLSVDTTIGPLRREAQPGEITELTGGGYTSLHRHQVTPYDLNVTGVQYNGSVQPGQTQYLFTYGWSPVWHIDWSARPTTAGGKVTSSVEIERDGNGLFTYWITVRNTGSVATGYELRFARLR</sequence>
<accession>A0A5N8VZY7</accession>
<keyword evidence="3" id="KW-1185">Reference proteome</keyword>
<evidence type="ECO:0000313" key="2">
    <source>
        <dbReference type="EMBL" id="MPY40820.1"/>
    </source>
</evidence>